<dbReference type="InterPro" id="IPR057983">
    <property type="entry name" value="NAA35-like_N"/>
</dbReference>
<evidence type="ECO:0000256" key="2">
    <source>
        <dbReference type="ARBA" id="ARBA00006289"/>
    </source>
</evidence>
<comment type="similarity">
    <text evidence="2">Belongs to the MAK10 family.</text>
</comment>
<dbReference type="EMBL" id="BABT02000023">
    <property type="protein sequence ID" value="GAA93722.1"/>
    <property type="molecule type" value="Genomic_DNA"/>
</dbReference>
<dbReference type="STRING" id="764103.G7DT12"/>
<sequence>MAYHDVLSLIQQAASELQDGQIITAADYDAYDAMGAVELMDDRTDSGAGRPLISVANFDPATPLTCDHLLAIFQRLERCEMTFHSGFPLAQTIYTCLFVHHIDAITMDALGQHTRASTTPSELTGLVLRAYLLGLLKSLELVCTEINAGPLYSSEDMVTQTFDVDLASTVSLDECLDELDAADAWLASCTTEPKERLYTLRLHLQHRQHQLILFQEFYRMPMDQAGVSGLISSMRMTRATLDASILPSPRAQLLTEPFFDPQYARYLPTHSTPKRTVGLLSQEQTGKAQMAMLNDLDRACGYRRAAYPLRCIWLERSMRDTDVEACAFARSMHHTAVVGEHADSRVTAQSFIQVWCGPQHCRILMDESALVASPLASLMRDLGELLVERVALHFQNRARKHRKLAKHATNWQVFQTKLLPSDLVLSREHVTLSLRALVTALDIERLYLETEVLWSGFECDVYQNDEIIGIYAVLSLLHDRQSDALRLLARQASPSNTPDRAQLAAQSDLYSLLCKSSIQIVAAGAQGYIDDSKLARRLKYVSDAQRLHVLASSAIAQSSSNDKLLERLQDVQLDDIDLMPGDLSLRARTRD</sequence>
<dbReference type="OrthoDB" id="269405at2759"/>
<dbReference type="InterPro" id="IPR057982">
    <property type="entry name" value="TPR_NAA35"/>
</dbReference>
<evidence type="ECO:0000259" key="4">
    <source>
        <dbReference type="Pfam" id="PF04112"/>
    </source>
</evidence>
<dbReference type="PANTHER" id="PTHR21373">
    <property type="entry name" value="GLUCOSE REPRESSIBLE PROTEIN MAK10"/>
    <property type="match status" value="1"/>
</dbReference>
<reference evidence="6 7" key="1">
    <citation type="journal article" date="2011" name="J. Gen. Appl. Microbiol.">
        <title>Draft genome sequencing of the enigmatic basidiomycete Mixia osmundae.</title>
        <authorList>
            <person name="Nishida H."/>
            <person name="Nagatsuka Y."/>
            <person name="Sugiyama J."/>
        </authorList>
    </citation>
    <scope>NUCLEOTIDE SEQUENCE [LARGE SCALE GENOMIC DNA]</scope>
    <source>
        <strain evidence="7">CBS 9802 / IAM 14324 / JCM 22182 / KY 12970</strain>
    </source>
</reference>
<evidence type="ECO:0000313" key="7">
    <source>
        <dbReference type="Proteomes" id="UP000009131"/>
    </source>
</evidence>
<feature type="domain" description="NAA35-like TPR repeats" evidence="5">
    <location>
        <begin position="324"/>
        <end position="475"/>
    </location>
</feature>
<feature type="domain" description="NAA35-like N-terminal" evidence="4">
    <location>
        <begin position="20"/>
        <end position="175"/>
    </location>
</feature>
<dbReference type="AlphaFoldDB" id="G7DT12"/>
<keyword evidence="3" id="KW-0963">Cytoplasm</keyword>
<reference evidence="6 7" key="2">
    <citation type="journal article" date="2012" name="Open Biol.">
        <title>Characteristics of nucleosomes and linker DNA regions on the genome of the basidiomycete Mixia osmundae revealed by mono- and dinucleosome mapping.</title>
        <authorList>
            <person name="Nishida H."/>
            <person name="Kondo S."/>
            <person name="Matsumoto T."/>
            <person name="Suzuki Y."/>
            <person name="Yoshikawa H."/>
            <person name="Taylor T.D."/>
            <person name="Sugiyama J."/>
        </authorList>
    </citation>
    <scope>NUCLEOTIDE SEQUENCE [LARGE SCALE GENOMIC DNA]</scope>
    <source>
        <strain evidence="7">CBS 9802 / IAM 14324 / JCM 22182 / KY 12970</strain>
    </source>
</reference>
<evidence type="ECO:0000313" key="6">
    <source>
        <dbReference type="EMBL" id="GAA93722.1"/>
    </source>
</evidence>
<evidence type="ECO:0000256" key="1">
    <source>
        <dbReference type="ARBA" id="ARBA00004496"/>
    </source>
</evidence>
<name>G7DT12_MIXOS</name>
<proteinExistence type="inferred from homology"/>
<dbReference type="Proteomes" id="UP000009131">
    <property type="component" value="Unassembled WGS sequence"/>
</dbReference>
<keyword evidence="7" id="KW-1185">Reference proteome</keyword>
<evidence type="ECO:0000256" key="3">
    <source>
        <dbReference type="ARBA" id="ARBA00022490"/>
    </source>
</evidence>
<evidence type="ECO:0000259" key="5">
    <source>
        <dbReference type="Pfam" id="PF25789"/>
    </source>
</evidence>
<dbReference type="eggNOG" id="KOG2343">
    <property type="taxonomic scope" value="Eukaryota"/>
</dbReference>
<dbReference type="Pfam" id="PF04112">
    <property type="entry name" value="Mak10"/>
    <property type="match status" value="1"/>
</dbReference>
<dbReference type="RefSeq" id="XP_014566160.1">
    <property type="nucleotide sequence ID" value="XM_014710674.1"/>
</dbReference>
<dbReference type="InterPro" id="IPR007244">
    <property type="entry name" value="Naa35_N"/>
</dbReference>
<accession>G7DT12</accession>
<dbReference type="OMA" id="ACELEWL"/>
<protein>
    <recommendedName>
        <fullName evidence="8">Mak10 subunit, NatC N(Alpha)-terminal acetyltransferase</fullName>
    </recommendedName>
</protein>
<dbReference type="HOGENOM" id="CLU_461571_0_0_1"/>
<comment type="subcellular location">
    <subcellularLocation>
        <location evidence="1">Cytoplasm</location>
    </subcellularLocation>
</comment>
<dbReference type="GO" id="GO:0031417">
    <property type="term" value="C:NatC complex"/>
    <property type="evidence" value="ECO:0007669"/>
    <property type="project" value="InterPro"/>
</dbReference>
<dbReference type="Pfam" id="PF25789">
    <property type="entry name" value="TPR_NAA35"/>
    <property type="match status" value="1"/>
</dbReference>
<organism evidence="6 7">
    <name type="scientific">Mixia osmundae (strain CBS 9802 / IAM 14324 / JCM 22182 / KY 12970)</name>
    <dbReference type="NCBI Taxonomy" id="764103"/>
    <lineage>
        <taxon>Eukaryota</taxon>
        <taxon>Fungi</taxon>
        <taxon>Dikarya</taxon>
        <taxon>Basidiomycota</taxon>
        <taxon>Pucciniomycotina</taxon>
        <taxon>Mixiomycetes</taxon>
        <taxon>Mixiales</taxon>
        <taxon>Mixiaceae</taxon>
        <taxon>Mixia</taxon>
    </lineage>
</organism>
<dbReference type="InParanoid" id="G7DT12"/>
<comment type="caution">
    <text evidence="6">The sequence shown here is derived from an EMBL/GenBank/DDBJ whole genome shotgun (WGS) entry which is preliminary data.</text>
</comment>
<gene>
    <name evidence="6" type="primary">Mo00368</name>
    <name evidence="6" type="ORF">E5Q_00368</name>
</gene>
<evidence type="ECO:0008006" key="8">
    <source>
        <dbReference type="Google" id="ProtNLM"/>
    </source>
</evidence>
<dbReference type="PANTHER" id="PTHR21373:SF0">
    <property type="entry name" value="N-ALPHA-ACETYLTRANSFERASE 35, NATC AUXILIARY SUBUNIT"/>
    <property type="match status" value="1"/>
</dbReference>